<organism evidence="2 3">
    <name type="scientific">Cirrhinus mrigala</name>
    <name type="common">Mrigala</name>
    <dbReference type="NCBI Taxonomy" id="683832"/>
    <lineage>
        <taxon>Eukaryota</taxon>
        <taxon>Metazoa</taxon>
        <taxon>Chordata</taxon>
        <taxon>Craniata</taxon>
        <taxon>Vertebrata</taxon>
        <taxon>Euteleostomi</taxon>
        <taxon>Actinopterygii</taxon>
        <taxon>Neopterygii</taxon>
        <taxon>Teleostei</taxon>
        <taxon>Ostariophysi</taxon>
        <taxon>Cypriniformes</taxon>
        <taxon>Cyprinidae</taxon>
        <taxon>Labeoninae</taxon>
        <taxon>Labeonini</taxon>
        <taxon>Cirrhinus</taxon>
    </lineage>
</organism>
<name>A0ABD0QFZ1_CIRMR</name>
<dbReference type="Proteomes" id="UP001529510">
    <property type="component" value="Unassembled WGS sequence"/>
</dbReference>
<evidence type="ECO:0000259" key="1">
    <source>
        <dbReference type="PROSITE" id="PS50041"/>
    </source>
</evidence>
<evidence type="ECO:0000313" key="3">
    <source>
        <dbReference type="Proteomes" id="UP001529510"/>
    </source>
</evidence>
<reference evidence="2 3" key="1">
    <citation type="submission" date="2024-05" db="EMBL/GenBank/DDBJ databases">
        <title>Genome sequencing and assembly of Indian major carp, Cirrhinus mrigala (Hamilton, 1822).</title>
        <authorList>
            <person name="Mohindra V."/>
            <person name="Chowdhury L.M."/>
            <person name="Lal K."/>
            <person name="Jena J.K."/>
        </authorList>
    </citation>
    <scope>NUCLEOTIDE SEQUENCE [LARGE SCALE GENOMIC DNA]</scope>
    <source>
        <strain evidence="2">CM1030</strain>
        <tissue evidence="2">Blood</tissue>
    </source>
</reference>
<dbReference type="EMBL" id="JAMKFB020000009">
    <property type="protein sequence ID" value="KAL0184985.1"/>
    <property type="molecule type" value="Genomic_DNA"/>
</dbReference>
<evidence type="ECO:0000313" key="2">
    <source>
        <dbReference type="EMBL" id="KAL0184985.1"/>
    </source>
</evidence>
<sequence>DVFKWHDDNSALGFSNWEDGGTDDTDLPILDTCVVLHSNTGRWENVSCTDEPENGVVCKT</sequence>
<dbReference type="AlphaFoldDB" id="A0ABD0QFZ1"/>
<dbReference type="InterPro" id="IPR016187">
    <property type="entry name" value="CTDL_fold"/>
</dbReference>
<comment type="caution">
    <text evidence="2">The sequence shown here is derived from an EMBL/GenBank/DDBJ whole genome shotgun (WGS) entry which is preliminary data.</text>
</comment>
<keyword evidence="3" id="KW-1185">Reference proteome</keyword>
<dbReference type="Gene3D" id="3.10.100.10">
    <property type="entry name" value="Mannose-Binding Protein A, subunit A"/>
    <property type="match status" value="1"/>
</dbReference>
<protein>
    <recommendedName>
        <fullName evidence="1">C-type lectin domain-containing protein</fullName>
    </recommendedName>
</protein>
<dbReference type="CDD" id="cd00037">
    <property type="entry name" value="CLECT"/>
    <property type="match status" value="1"/>
</dbReference>
<proteinExistence type="predicted"/>
<gene>
    <name evidence="2" type="ORF">M9458_020681</name>
</gene>
<dbReference type="PROSITE" id="PS50041">
    <property type="entry name" value="C_TYPE_LECTIN_2"/>
    <property type="match status" value="1"/>
</dbReference>
<dbReference type="InterPro" id="IPR016186">
    <property type="entry name" value="C-type_lectin-like/link_sf"/>
</dbReference>
<dbReference type="InterPro" id="IPR001304">
    <property type="entry name" value="C-type_lectin-like"/>
</dbReference>
<feature type="domain" description="C-type lectin" evidence="1">
    <location>
        <begin position="1"/>
        <end position="48"/>
    </location>
</feature>
<accession>A0ABD0QFZ1</accession>
<feature type="non-terminal residue" evidence="2">
    <location>
        <position position="60"/>
    </location>
</feature>
<feature type="non-terminal residue" evidence="2">
    <location>
        <position position="1"/>
    </location>
</feature>
<dbReference type="SUPFAM" id="SSF56436">
    <property type="entry name" value="C-type lectin-like"/>
    <property type="match status" value="1"/>
</dbReference>